<dbReference type="OrthoDB" id="120088at2759"/>
<sequence>MSIRALDFLLSWRLTHIWLGRAPSNTFQEHVYSTGCFVMSSLRIRTSIQHNRTKHRVLLKANWREIRRMEPKGKNDPPR</sequence>
<accession>A0A8T1TKP5</accession>
<dbReference type="EMBL" id="JAENGZ010002528">
    <property type="protein sequence ID" value="KAG6943482.1"/>
    <property type="molecule type" value="Genomic_DNA"/>
</dbReference>
<protein>
    <submittedName>
        <fullName evidence="1">Uncharacterized protein</fullName>
    </submittedName>
</protein>
<comment type="caution">
    <text evidence="1">The sequence shown here is derived from an EMBL/GenBank/DDBJ whole genome shotgun (WGS) entry which is preliminary data.</text>
</comment>
<organism evidence="1 2">
    <name type="scientific">Phytophthora cactorum</name>
    <dbReference type="NCBI Taxonomy" id="29920"/>
    <lineage>
        <taxon>Eukaryota</taxon>
        <taxon>Sar</taxon>
        <taxon>Stramenopiles</taxon>
        <taxon>Oomycota</taxon>
        <taxon>Peronosporomycetes</taxon>
        <taxon>Peronosporales</taxon>
        <taxon>Peronosporaceae</taxon>
        <taxon>Phytophthora</taxon>
    </lineage>
</organism>
<evidence type="ECO:0000313" key="1">
    <source>
        <dbReference type="EMBL" id="KAG6943482.1"/>
    </source>
</evidence>
<evidence type="ECO:0000313" key="2">
    <source>
        <dbReference type="Proteomes" id="UP000688947"/>
    </source>
</evidence>
<proteinExistence type="predicted"/>
<gene>
    <name evidence="1" type="ORF">JG687_00018434</name>
</gene>
<dbReference type="Proteomes" id="UP000688947">
    <property type="component" value="Unassembled WGS sequence"/>
</dbReference>
<name>A0A8T1TKP5_9STRA</name>
<dbReference type="AlphaFoldDB" id="A0A8T1TKP5"/>
<reference evidence="1" key="1">
    <citation type="submission" date="2021-01" db="EMBL/GenBank/DDBJ databases">
        <title>Phytophthora aleatoria, a newly-described species from Pinus radiata is distinct from Phytophthora cactorum isolates based on comparative genomics.</title>
        <authorList>
            <person name="Mcdougal R."/>
            <person name="Panda P."/>
            <person name="Williams N."/>
            <person name="Studholme D.J."/>
        </authorList>
    </citation>
    <scope>NUCLEOTIDE SEQUENCE</scope>
    <source>
        <strain evidence="1">NZFS 3830</strain>
    </source>
</reference>